<dbReference type="GO" id="GO:1990450">
    <property type="term" value="F:linear polyubiquitin binding"/>
    <property type="evidence" value="ECO:0007669"/>
    <property type="project" value="TreeGrafter"/>
</dbReference>
<dbReference type="GO" id="GO:0097039">
    <property type="term" value="P:protein linear polyubiquitination"/>
    <property type="evidence" value="ECO:0007669"/>
    <property type="project" value="TreeGrafter"/>
</dbReference>
<dbReference type="SUPFAM" id="SSF57850">
    <property type="entry name" value="RING/U-box"/>
    <property type="match status" value="3"/>
</dbReference>
<dbReference type="CDD" id="cd20337">
    <property type="entry name" value="BRcat_RBR_HOIP"/>
    <property type="match status" value="1"/>
</dbReference>
<dbReference type="Ensembl" id="ENSLCAT00010014160.1">
    <property type="protein sequence ID" value="ENSLCAP00010013860.1"/>
    <property type="gene ID" value="ENSLCAG00010006585.1"/>
</dbReference>
<evidence type="ECO:0000256" key="7">
    <source>
        <dbReference type="PROSITE-ProRule" id="PRU00175"/>
    </source>
</evidence>
<keyword evidence="5" id="KW-0833">Ubl conjugation pathway</keyword>
<dbReference type="GO" id="GO:0071797">
    <property type="term" value="C:LUBAC complex"/>
    <property type="evidence" value="ECO:0007669"/>
    <property type="project" value="InterPro"/>
</dbReference>
<dbReference type="SMART" id="SM00647">
    <property type="entry name" value="IBR"/>
    <property type="match status" value="2"/>
</dbReference>
<reference evidence="11" key="2">
    <citation type="submission" date="2025-08" db="UniProtKB">
        <authorList>
            <consortium name="Ensembl"/>
        </authorList>
    </citation>
    <scope>IDENTIFICATION</scope>
</reference>
<dbReference type="Gene3D" id="3.30.40.10">
    <property type="entry name" value="Zinc/RING finger domain, C3HC4 (zinc finger)"/>
    <property type="match status" value="1"/>
</dbReference>
<dbReference type="Pfam" id="PF18091">
    <property type="entry name" value="E3_UbLigase_RBR"/>
    <property type="match status" value="1"/>
</dbReference>
<dbReference type="STRING" id="8187.ENSLCAP00010013860"/>
<dbReference type="InterPro" id="IPR002867">
    <property type="entry name" value="IBR_dom"/>
</dbReference>
<dbReference type="Proteomes" id="UP000314980">
    <property type="component" value="Unassembled WGS sequence"/>
</dbReference>
<dbReference type="InterPro" id="IPR041031">
    <property type="entry name" value="RNF31_C"/>
</dbReference>
<evidence type="ECO:0000256" key="6">
    <source>
        <dbReference type="ARBA" id="ARBA00022833"/>
    </source>
</evidence>
<name>A0A4W6CNF2_LATCA</name>
<protein>
    <submittedName>
        <fullName evidence="11">Si:dkey-181m9.8</fullName>
    </submittedName>
</protein>
<dbReference type="InterPro" id="IPR047542">
    <property type="entry name" value="Rcat_RBR_RNF31-like"/>
</dbReference>
<keyword evidence="4 7" id="KW-0863">Zinc-finger</keyword>
<dbReference type="Pfam" id="PF22191">
    <property type="entry name" value="IBR_1"/>
    <property type="match status" value="1"/>
</dbReference>
<dbReference type="InterPro" id="IPR001841">
    <property type="entry name" value="Znf_RING"/>
</dbReference>
<feature type="compositionally biased region" description="Low complexity" evidence="8">
    <location>
        <begin position="22"/>
        <end position="41"/>
    </location>
</feature>
<dbReference type="InParanoid" id="A0A4W6CNF2"/>
<evidence type="ECO:0000256" key="4">
    <source>
        <dbReference type="ARBA" id="ARBA00022771"/>
    </source>
</evidence>
<dbReference type="InterPro" id="IPR044066">
    <property type="entry name" value="TRIAD_supradom"/>
</dbReference>
<dbReference type="PANTHER" id="PTHR16004">
    <property type="entry name" value="RING FINGER PROTEIN 31-RELATED"/>
    <property type="match status" value="1"/>
</dbReference>
<dbReference type="InterPro" id="IPR013083">
    <property type="entry name" value="Znf_RING/FYVE/PHD"/>
</dbReference>
<keyword evidence="2" id="KW-0479">Metal-binding</keyword>
<proteinExistence type="predicted"/>
<dbReference type="GO" id="GO:0036435">
    <property type="term" value="F:K48-linked polyubiquitin modification-dependent protein binding"/>
    <property type="evidence" value="ECO:0007669"/>
    <property type="project" value="TreeGrafter"/>
</dbReference>
<dbReference type="GO" id="GO:0061630">
    <property type="term" value="F:ubiquitin protein ligase activity"/>
    <property type="evidence" value="ECO:0007669"/>
    <property type="project" value="TreeGrafter"/>
</dbReference>
<dbReference type="AlphaFoldDB" id="A0A4W6CNF2"/>
<dbReference type="InterPro" id="IPR047540">
    <property type="entry name" value="BRcat_RBR_RNF31-like"/>
</dbReference>
<evidence type="ECO:0000313" key="12">
    <source>
        <dbReference type="Proteomes" id="UP000314980"/>
    </source>
</evidence>
<organism evidence="11 12">
    <name type="scientific">Lates calcarifer</name>
    <name type="common">Barramundi</name>
    <name type="synonym">Holocentrus calcarifer</name>
    <dbReference type="NCBI Taxonomy" id="8187"/>
    <lineage>
        <taxon>Eukaryota</taxon>
        <taxon>Metazoa</taxon>
        <taxon>Chordata</taxon>
        <taxon>Craniata</taxon>
        <taxon>Vertebrata</taxon>
        <taxon>Euteleostomi</taxon>
        <taxon>Actinopterygii</taxon>
        <taxon>Neopterygii</taxon>
        <taxon>Teleostei</taxon>
        <taxon>Neoteleostei</taxon>
        <taxon>Acanthomorphata</taxon>
        <taxon>Carangaria</taxon>
        <taxon>Carangaria incertae sedis</taxon>
        <taxon>Centropomidae</taxon>
        <taxon>Lates</taxon>
    </lineage>
</organism>
<keyword evidence="1" id="KW-0808">Transferase</keyword>
<dbReference type="InterPro" id="IPR026254">
    <property type="entry name" value="RNF31-like"/>
</dbReference>
<evidence type="ECO:0000256" key="2">
    <source>
        <dbReference type="ARBA" id="ARBA00022723"/>
    </source>
</evidence>
<feature type="domain" description="RING-type" evidence="9">
    <location>
        <begin position="103"/>
        <end position="151"/>
    </location>
</feature>
<accession>A0A4W6CNF2</accession>
<keyword evidence="12" id="KW-1185">Reference proteome</keyword>
<dbReference type="GeneTree" id="ENSGT00530000064112"/>
<dbReference type="Pfam" id="PF01485">
    <property type="entry name" value="IBR"/>
    <property type="match status" value="1"/>
</dbReference>
<reference evidence="12" key="1">
    <citation type="submission" date="2015-09" db="EMBL/GenBank/DDBJ databases">
        <authorList>
            <person name="Sai Rama Sridatta P."/>
        </authorList>
    </citation>
    <scope>NUCLEOTIDE SEQUENCE [LARGE SCALE GENOMIC DNA]</scope>
</reference>
<keyword evidence="3" id="KW-0677">Repeat</keyword>
<keyword evidence="6" id="KW-0862">Zinc</keyword>
<evidence type="ECO:0000259" key="10">
    <source>
        <dbReference type="PROSITE" id="PS51873"/>
    </source>
</evidence>
<dbReference type="CDD" id="cd20351">
    <property type="entry name" value="Rcat_RBR_HOIP"/>
    <property type="match status" value="1"/>
</dbReference>
<reference evidence="11" key="3">
    <citation type="submission" date="2025-09" db="UniProtKB">
        <authorList>
            <consortium name="Ensembl"/>
        </authorList>
    </citation>
    <scope>IDENTIFICATION</scope>
</reference>
<dbReference type="PROSITE" id="PS51873">
    <property type="entry name" value="TRIAD"/>
    <property type="match status" value="1"/>
</dbReference>
<evidence type="ECO:0000313" key="11">
    <source>
        <dbReference type="Ensembl" id="ENSLCAP00010013860.1"/>
    </source>
</evidence>
<evidence type="ECO:0000256" key="1">
    <source>
        <dbReference type="ARBA" id="ARBA00022679"/>
    </source>
</evidence>
<dbReference type="PROSITE" id="PS50089">
    <property type="entry name" value="ZF_RING_2"/>
    <property type="match status" value="1"/>
</dbReference>
<dbReference type="PANTHER" id="PTHR16004:SF3">
    <property type="entry name" value="E3 UBIQUITIN-PROTEIN LIGASE RNF31"/>
    <property type="match status" value="1"/>
</dbReference>
<sequence length="448" mass="50949">RVRRSYTEELLGIDFSAPPPSSSSSSSSSSNHYNPFLSSSSPGETGHSPLLLQMAARLSPDRAAIFFSLMKMKGRSFSPSDVMEAVQLNKDLPSALRFLTHSCPICQDQVTFSKIITMTHCSCFLCQTCFKTFFSAAIKERSIDQLVCPQCGRPEVRGQGRMEESMDYFNLLDTQIRHFLPAQLHELFQRKLRDRALQEMPNFCWCAHCSFGMLHEADRLRMDCPSCKKSTCSQCRSPWSPQHQGLSCEQFRVWQQQNHPDHSTALLSYNSIECPNCQFIFILSKGGCLHFTCSQCQYQFCGGCSQTFTLGAVCGFSADCGTKGLHAHHPRDCLYHLRDWSVTRLHLLLQVTPDSVWSDAYCLHLSGRLHYKERLVELINRCRADPAVLFSPAEMMVELQRWHIAVPTRKPDESEQLYAQRLRLVSDIIISRCIAIKHDVCLWATHVS</sequence>
<dbReference type="GO" id="GO:0008270">
    <property type="term" value="F:zinc ion binding"/>
    <property type="evidence" value="ECO:0007669"/>
    <property type="project" value="UniProtKB-KW"/>
</dbReference>
<feature type="region of interest" description="Disordered" evidence="8">
    <location>
        <begin position="1"/>
        <end position="41"/>
    </location>
</feature>
<feature type="domain" description="RING-type" evidence="10">
    <location>
        <begin position="99"/>
        <end position="332"/>
    </location>
</feature>
<evidence type="ECO:0000256" key="5">
    <source>
        <dbReference type="ARBA" id="ARBA00022786"/>
    </source>
</evidence>
<evidence type="ECO:0000256" key="3">
    <source>
        <dbReference type="ARBA" id="ARBA00022737"/>
    </source>
</evidence>
<dbReference type="GO" id="GO:0070530">
    <property type="term" value="F:K63-linked polyubiquitin modification-dependent protein binding"/>
    <property type="evidence" value="ECO:0007669"/>
    <property type="project" value="TreeGrafter"/>
</dbReference>
<evidence type="ECO:0000259" key="9">
    <source>
        <dbReference type="PROSITE" id="PS50089"/>
    </source>
</evidence>
<evidence type="ECO:0000256" key="8">
    <source>
        <dbReference type="SAM" id="MobiDB-lite"/>
    </source>
</evidence>